<comment type="caution">
    <text evidence="2">The sequence shown here is derived from an EMBL/GenBank/DDBJ whole genome shotgun (WGS) entry which is preliminary data.</text>
</comment>
<sequence>MAKSKSAITAEAAADTPHDNDLASQDTATVPALVLHTSFLGITGERIAVPADRAQALQEAGYIDTHPAALTYAD</sequence>
<protein>
    <submittedName>
        <fullName evidence="2">Uncharacterized protein</fullName>
    </submittedName>
</protein>
<gene>
    <name evidence="2" type="ORF">ADT25_11035</name>
</gene>
<dbReference type="EMBL" id="LHUJ01000198">
    <property type="protein sequence ID" value="KOR44282.1"/>
    <property type="molecule type" value="Genomic_DNA"/>
</dbReference>
<reference evidence="2 3" key="1">
    <citation type="submission" date="2015-07" db="EMBL/GenBank/DDBJ databases">
        <authorList>
            <consortium name="Consortium for Microbial Forensics and Genomics (microFORGE)"/>
            <person name="Knight B.M."/>
            <person name="Roberts D.P."/>
            <person name="Lin D."/>
            <person name="Hari K."/>
            <person name="Fletcher J."/>
            <person name="Melcher U."/>
            <person name="Blagden T."/>
            <person name="Winegar R.A."/>
        </authorList>
    </citation>
    <scope>NUCLEOTIDE SEQUENCE [LARGE SCALE GENOMIC DNA]</scope>
    <source>
        <strain evidence="2 3">X11-5A</strain>
    </source>
</reference>
<dbReference type="AlphaFoldDB" id="A0AAP0ZLC9"/>
<evidence type="ECO:0000313" key="3">
    <source>
        <dbReference type="Proteomes" id="UP000036790"/>
    </source>
</evidence>
<accession>A0AAP0ZLC9</accession>
<dbReference type="Proteomes" id="UP000036790">
    <property type="component" value="Unassembled WGS sequence"/>
</dbReference>
<evidence type="ECO:0000256" key="1">
    <source>
        <dbReference type="SAM" id="MobiDB-lite"/>
    </source>
</evidence>
<evidence type="ECO:0000313" key="2">
    <source>
        <dbReference type="EMBL" id="KOR44282.1"/>
    </source>
</evidence>
<proteinExistence type="predicted"/>
<reference evidence="2 3" key="2">
    <citation type="submission" date="2015-09" db="EMBL/GenBank/DDBJ databases">
        <title>Draft genome sequence of Xanthomonas oryzae pv. USA str. X11-5A.</title>
        <authorList>
            <person name="Knight B.M."/>
            <person name="Roberts D.P."/>
            <person name="Lin D."/>
            <person name="Hari K."/>
            <person name="Fletcher J."/>
            <person name="Melcher U."/>
            <person name="Blagden T."/>
            <person name="Winegar R.A."/>
        </authorList>
    </citation>
    <scope>NUCLEOTIDE SEQUENCE [LARGE SCALE GENOMIC DNA]</scope>
    <source>
        <strain evidence="2 3">X11-5A</strain>
    </source>
</reference>
<organism evidence="2 3">
    <name type="scientific">Xanthomonas oryzae</name>
    <dbReference type="NCBI Taxonomy" id="347"/>
    <lineage>
        <taxon>Bacteria</taxon>
        <taxon>Pseudomonadati</taxon>
        <taxon>Pseudomonadota</taxon>
        <taxon>Gammaproteobacteria</taxon>
        <taxon>Lysobacterales</taxon>
        <taxon>Lysobacteraceae</taxon>
        <taxon>Xanthomonas</taxon>
    </lineage>
</organism>
<dbReference type="RefSeq" id="WP_019301708.1">
    <property type="nucleotide sequence ID" value="NZ_CP036251.1"/>
</dbReference>
<name>A0AAP0ZLC9_9XANT</name>
<feature type="region of interest" description="Disordered" evidence="1">
    <location>
        <begin position="1"/>
        <end position="24"/>
    </location>
</feature>